<keyword evidence="1" id="KW-0812">Transmembrane</keyword>
<dbReference type="EMBL" id="BMKC01000002">
    <property type="protein sequence ID" value="GGA79931.1"/>
    <property type="molecule type" value="Genomic_DNA"/>
</dbReference>
<feature type="transmembrane region" description="Helical" evidence="1">
    <location>
        <begin position="90"/>
        <end position="109"/>
    </location>
</feature>
<organism evidence="3 4">
    <name type="scientific">Arenimonas soli</name>
    <dbReference type="NCBI Taxonomy" id="2269504"/>
    <lineage>
        <taxon>Bacteria</taxon>
        <taxon>Pseudomonadati</taxon>
        <taxon>Pseudomonadota</taxon>
        <taxon>Gammaproteobacteria</taxon>
        <taxon>Lysobacterales</taxon>
        <taxon>Lysobacteraceae</taxon>
        <taxon>Arenimonas</taxon>
    </lineage>
</organism>
<reference evidence="4" key="1">
    <citation type="journal article" date="2019" name="Int. J. Syst. Evol. Microbiol.">
        <title>The Global Catalogue of Microorganisms (GCM) 10K type strain sequencing project: providing services to taxonomists for standard genome sequencing and annotation.</title>
        <authorList>
            <consortium name="The Broad Institute Genomics Platform"/>
            <consortium name="The Broad Institute Genome Sequencing Center for Infectious Disease"/>
            <person name="Wu L."/>
            <person name="Ma J."/>
        </authorList>
    </citation>
    <scope>NUCLEOTIDE SEQUENCE [LARGE SCALE GENOMIC DNA]</scope>
    <source>
        <strain evidence="4">CGMCC 1.15905</strain>
    </source>
</reference>
<evidence type="ECO:0000259" key="2">
    <source>
        <dbReference type="Pfam" id="PF02517"/>
    </source>
</evidence>
<dbReference type="Pfam" id="PF02517">
    <property type="entry name" value="Rce1-like"/>
    <property type="match status" value="1"/>
</dbReference>
<name>A0ABQ1HK48_9GAMM</name>
<dbReference type="PANTHER" id="PTHR36435:SF1">
    <property type="entry name" value="CAAX AMINO TERMINAL PROTEASE FAMILY PROTEIN"/>
    <property type="match status" value="1"/>
</dbReference>
<evidence type="ECO:0000256" key="1">
    <source>
        <dbReference type="SAM" id="Phobius"/>
    </source>
</evidence>
<feature type="transmembrane region" description="Helical" evidence="1">
    <location>
        <begin position="129"/>
        <end position="147"/>
    </location>
</feature>
<keyword evidence="1" id="KW-1133">Transmembrane helix</keyword>
<dbReference type="InterPro" id="IPR052710">
    <property type="entry name" value="CAAX_protease"/>
</dbReference>
<feature type="transmembrane region" description="Helical" evidence="1">
    <location>
        <begin position="168"/>
        <end position="185"/>
    </location>
</feature>
<dbReference type="PANTHER" id="PTHR36435">
    <property type="entry name" value="SLR1288 PROTEIN"/>
    <property type="match status" value="1"/>
</dbReference>
<sequence>MTDIPVAQSPSRMRWLLAVLLGTVLWALALGASFVLPQTLLGLRFGGATHAVSGVFQLLLGAGAIYLACRAAGLRWPDIGATRASWRTDVLVGLAVAAGFALLQFGLIIPLTGGAQRSDVVANLEQLHGGAGAVFGLATLSVLGAIAEELLFRGLLLHGIAALLGRTRTAWTVAVVLVTVLFGAVHGYQGWAGVVDTALYGGLTLSLLCLWRGGRITAAIAAHAGWNAIAVGCLVLLY</sequence>
<feature type="transmembrane region" description="Helical" evidence="1">
    <location>
        <begin position="218"/>
        <end position="237"/>
    </location>
</feature>
<dbReference type="RefSeq" id="WP_188663326.1">
    <property type="nucleotide sequence ID" value="NZ_BMKC01000002.1"/>
</dbReference>
<evidence type="ECO:0000313" key="4">
    <source>
        <dbReference type="Proteomes" id="UP000623419"/>
    </source>
</evidence>
<comment type="caution">
    <text evidence="3">The sequence shown here is derived from an EMBL/GenBank/DDBJ whole genome shotgun (WGS) entry which is preliminary data.</text>
</comment>
<protein>
    <recommendedName>
        <fullName evidence="2">CAAX prenyl protease 2/Lysostaphin resistance protein A-like domain-containing protein</fullName>
    </recommendedName>
</protein>
<dbReference type="InterPro" id="IPR003675">
    <property type="entry name" value="Rce1/LyrA-like_dom"/>
</dbReference>
<gene>
    <name evidence="3" type="ORF">GCM10011521_17720</name>
</gene>
<keyword evidence="4" id="KW-1185">Reference proteome</keyword>
<feature type="transmembrane region" description="Helical" evidence="1">
    <location>
        <begin position="47"/>
        <end position="69"/>
    </location>
</feature>
<feature type="domain" description="CAAX prenyl protease 2/Lysostaphin resistance protein A-like" evidence="2">
    <location>
        <begin position="133"/>
        <end position="229"/>
    </location>
</feature>
<proteinExistence type="predicted"/>
<dbReference type="Proteomes" id="UP000623419">
    <property type="component" value="Unassembled WGS sequence"/>
</dbReference>
<evidence type="ECO:0000313" key="3">
    <source>
        <dbReference type="EMBL" id="GGA79931.1"/>
    </source>
</evidence>
<accession>A0ABQ1HK48</accession>
<keyword evidence="1" id="KW-0472">Membrane</keyword>